<protein>
    <recommendedName>
        <fullName evidence="3">UspA domain-containing protein</fullName>
    </recommendedName>
</protein>
<dbReference type="Gene3D" id="3.40.50.620">
    <property type="entry name" value="HUPs"/>
    <property type="match status" value="1"/>
</dbReference>
<proteinExistence type="predicted"/>
<organism evidence="1 2">
    <name type="scientific">Stephania yunnanensis</name>
    <dbReference type="NCBI Taxonomy" id="152371"/>
    <lineage>
        <taxon>Eukaryota</taxon>
        <taxon>Viridiplantae</taxon>
        <taxon>Streptophyta</taxon>
        <taxon>Embryophyta</taxon>
        <taxon>Tracheophyta</taxon>
        <taxon>Spermatophyta</taxon>
        <taxon>Magnoliopsida</taxon>
        <taxon>Ranunculales</taxon>
        <taxon>Menispermaceae</taxon>
        <taxon>Menispermoideae</taxon>
        <taxon>Cissampelideae</taxon>
        <taxon>Stephania</taxon>
    </lineage>
</organism>
<dbReference type="Proteomes" id="UP001420932">
    <property type="component" value="Unassembled WGS sequence"/>
</dbReference>
<reference evidence="1 2" key="1">
    <citation type="submission" date="2024-01" db="EMBL/GenBank/DDBJ databases">
        <title>Genome assemblies of Stephania.</title>
        <authorList>
            <person name="Yang L."/>
        </authorList>
    </citation>
    <scope>NUCLEOTIDE SEQUENCE [LARGE SCALE GENOMIC DNA]</scope>
    <source>
        <strain evidence="1">YNDBR</strain>
        <tissue evidence="1">Leaf</tissue>
    </source>
</reference>
<dbReference type="InterPro" id="IPR014729">
    <property type="entry name" value="Rossmann-like_a/b/a_fold"/>
</dbReference>
<comment type="caution">
    <text evidence="1">The sequence shown here is derived from an EMBL/GenBank/DDBJ whole genome shotgun (WGS) entry which is preliminary data.</text>
</comment>
<keyword evidence="2" id="KW-1185">Reference proteome</keyword>
<dbReference type="CDD" id="cd01989">
    <property type="entry name" value="USP_STK_Ubox_N"/>
    <property type="match status" value="1"/>
</dbReference>
<dbReference type="SUPFAM" id="SSF52402">
    <property type="entry name" value="Adenine nucleotide alpha hydrolases-like"/>
    <property type="match status" value="1"/>
</dbReference>
<evidence type="ECO:0000313" key="2">
    <source>
        <dbReference type="Proteomes" id="UP001420932"/>
    </source>
</evidence>
<name>A0AAP0KGX4_9MAGN</name>
<dbReference type="AlphaFoldDB" id="A0AAP0KGX4"/>
<evidence type="ECO:0008006" key="3">
    <source>
        <dbReference type="Google" id="ProtNLM"/>
    </source>
</evidence>
<dbReference type="PANTHER" id="PTHR47382:SF3">
    <property type="entry name" value="ADENINE NUCLEOTIDE ALPHA HYDROLASES-LIKE SUPERFAMILY PROTEIN"/>
    <property type="match status" value="1"/>
</dbReference>
<sequence>MTEISGEIQDQQWVVDMRVTEIEEENTSHEQFSVTQQMNQRSIIEEDVYVAVGKNGSSMDALKWALKQSQLNNTCIVVYLIHVFPEIHHIPTPLGKFSKDQLSADQVENYMCQERSKRRELLQKFLDVCTTFQVNVETMLIESDDVAKAVIDLVPVLNIRRLIAGTTKSSLRKLKKGGGIAGQILKNAPETCEVKIICEGKEVIAEQIPSPKVVNMAENGDEKQVDNTVFQSCVCFSRKFM</sequence>
<gene>
    <name evidence="1" type="ORF">Syun_010680</name>
</gene>
<dbReference type="PANTHER" id="PTHR47382">
    <property type="entry name" value="U-BOX DOMAIN-CONTAINING PROTEIN 52-LIKE"/>
    <property type="match status" value="1"/>
</dbReference>
<evidence type="ECO:0000313" key="1">
    <source>
        <dbReference type="EMBL" id="KAK9152371.1"/>
    </source>
</evidence>
<accession>A0AAP0KGX4</accession>
<dbReference type="EMBL" id="JBBNAF010000004">
    <property type="protein sequence ID" value="KAK9152371.1"/>
    <property type="molecule type" value="Genomic_DNA"/>
</dbReference>